<dbReference type="EMBL" id="JASCIR010000004">
    <property type="protein sequence ID" value="MDI3386009.1"/>
    <property type="molecule type" value="Genomic_DNA"/>
</dbReference>
<evidence type="ECO:0000313" key="3">
    <source>
        <dbReference type="Proteomes" id="UP001224661"/>
    </source>
</evidence>
<dbReference type="RefSeq" id="WP_282511644.1">
    <property type="nucleotide sequence ID" value="NZ_JASCIR010000004.1"/>
</dbReference>
<evidence type="ECO:0008006" key="4">
    <source>
        <dbReference type="Google" id="ProtNLM"/>
    </source>
</evidence>
<evidence type="ECO:0000256" key="1">
    <source>
        <dbReference type="SAM" id="Phobius"/>
    </source>
</evidence>
<feature type="transmembrane region" description="Helical" evidence="1">
    <location>
        <begin position="96"/>
        <end position="115"/>
    </location>
</feature>
<name>A0ABT6RNK3_9ACTN</name>
<comment type="caution">
    <text evidence="2">The sequence shown here is derived from an EMBL/GenBank/DDBJ whole genome shotgun (WGS) entry which is preliminary data.</text>
</comment>
<keyword evidence="1" id="KW-1133">Transmembrane helix</keyword>
<keyword evidence="3" id="KW-1185">Reference proteome</keyword>
<sequence length="145" mass="15049">MQSNDARTLVPIVVPTVAVGAIAAVVSGIVAGGEGAIGAVVATAVVCLFMGLGILGLQFTAKHFPHLFQAMGLVLYVVQLLVLFVFVAVFKDTTLFNPKTFAVTIIVAAVAWVAAQARAHLKAKIFYVDPDSSDSSKNEKSGSSS</sequence>
<feature type="transmembrane region" description="Helical" evidence="1">
    <location>
        <begin position="67"/>
        <end position="90"/>
    </location>
</feature>
<gene>
    <name evidence="2" type="ORF">QIS99_07230</name>
</gene>
<dbReference type="Proteomes" id="UP001224661">
    <property type="component" value="Unassembled WGS sequence"/>
</dbReference>
<feature type="transmembrane region" description="Helical" evidence="1">
    <location>
        <begin position="12"/>
        <end position="30"/>
    </location>
</feature>
<accession>A0ABT6RNK3</accession>
<keyword evidence="1" id="KW-0472">Membrane</keyword>
<keyword evidence="1" id="KW-0812">Transmembrane</keyword>
<proteinExistence type="predicted"/>
<organism evidence="2 3">
    <name type="scientific">Streptomyces solicavernae</name>
    <dbReference type="NCBI Taxonomy" id="3043614"/>
    <lineage>
        <taxon>Bacteria</taxon>
        <taxon>Bacillati</taxon>
        <taxon>Actinomycetota</taxon>
        <taxon>Actinomycetes</taxon>
        <taxon>Kitasatosporales</taxon>
        <taxon>Streptomycetaceae</taxon>
        <taxon>Streptomyces</taxon>
    </lineage>
</organism>
<reference evidence="2 3" key="1">
    <citation type="submission" date="2023-05" db="EMBL/GenBank/DDBJ databases">
        <title>Draft genome sequence of Streptomyces sp. B-S-A8 isolated from a cave soil in Thailand.</title>
        <authorList>
            <person name="Chamroensaksri N."/>
            <person name="Muangham S."/>
        </authorList>
    </citation>
    <scope>NUCLEOTIDE SEQUENCE [LARGE SCALE GENOMIC DNA]</scope>
    <source>
        <strain evidence="2 3">B-S-A8</strain>
    </source>
</reference>
<protein>
    <recommendedName>
        <fullName evidence="4">ATP synthase I</fullName>
    </recommendedName>
</protein>
<feature type="transmembrane region" description="Helical" evidence="1">
    <location>
        <begin position="36"/>
        <end position="55"/>
    </location>
</feature>
<evidence type="ECO:0000313" key="2">
    <source>
        <dbReference type="EMBL" id="MDI3386009.1"/>
    </source>
</evidence>